<keyword evidence="1" id="KW-0472">Membrane</keyword>
<evidence type="ECO:0000313" key="2">
    <source>
        <dbReference type="EMBL" id="CAK9260022.1"/>
    </source>
</evidence>
<protein>
    <submittedName>
        <fullName evidence="2">Uncharacterized protein</fullName>
    </submittedName>
</protein>
<keyword evidence="1" id="KW-1133">Transmembrane helix</keyword>
<dbReference type="EMBL" id="OZ020108">
    <property type="protein sequence ID" value="CAK9260022.1"/>
    <property type="molecule type" value="Genomic_DNA"/>
</dbReference>
<accession>A0ABP0W3A5</accession>
<evidence type="ECO:0000256" key="1">
    <source>
        <dbReference type="SAM" id="Phobius"/>
    </source>
</evidence>
<organism evidence="2 3">
    <name type="scientific">Sphagnum jensenii</name>
    <dbReference type="NCBI Taxonomy" id="128206"/>
    <lineage>
        <taxon>Eukaryota</taxon>
        <taxon>Viridiplantae</taxon>
        <taxon>Streptophyta</taxon>
        <taxon>Embryophyta</taxon>
        <taxon>Bryophyta</taxon>
        <taxon>Sphagnophytina</taxon>
        <taxon>Sphagnopsida</taxon>
        <taxon>Sphagnales</taxon>
        <taxon>Sphagnaceae</taxon>
        <taxon>Sphagnum</taxon>
    </lineage>
</organism>
<name>A0ABP0W3A5_9BRYO</name>
<keyword evidence="3" id="KW-1185">Reference proteome</keyword>
<reference evidence="2" key="1">
    <citation type="submission" date="2024-02" db="EMBL/GenBank/DDBJ databases">
        <authorList>
            <consortium name="ELIXIR-Norway"/>
            <consortium name="Elixir Norway"/>
        </authorList>
    </citation>
    <scope>NUCLEOTIDE SEQUENCE</scope>
</reference>
<feature type="transmembrane region" description="Helical" evidence="1">
    <location>
        <begin position="62"/>
        <end position="87"/>
    </location>
</feature>
<sequence>MHSSPFVVLEISMTICTQDGHCLGGYTSQGIYGVPNVWQLTHGEDRVLLVQSDDDDELKIHYLIILIISNQFASFYVCVIFLFLFYLNVYYVQSNHTLETIGLSCMLQPMKMGHIWQLLGDKALFSTISRVKDGEFLGILIKNEKFSIGLVWLGRIIVLYNYREATKMRVVLFHCYGLFLIVGQSRPISVYVVNIM</sequence>
<evidence type="ECO:0000313" key="3">
    <source>
        <dbReference type="Proteomes" id="UP001497444"/>
    </source>
</evidence>
<proteinExistence type="predicted"/>
<gene>
    <name evidence="2" type="ORF">CSSPJE1EN1_LOCUS5500</name>
</gene>
<keyword evidence="1" id="KW-0812">Transmembrane</keyword>
<feature type="transmembrane region" description="Helical" evidence="1">
    <location>
        <begin position="170"/>
        <end position="193"/>
    </location>
</feature>
<dbReference type="Proteomes" id="UP001497444">
    <property type="component" value="Chromosome 13"/>
</dbReference>